<accession>E1Z2R8</accession>
<keyword evidence="1" id="KW-1133">Transmembrane helix</keyword>
<dbReference type="PANTHER" id="PTHR34203">
    <property type="entry name" value="METHYLTRANSFERASE, FKBM FAMILY PROTEIN"/>
    <property type="match status" value="1"/>
</dbReference>
<evidence type="ECO:0000256" key="1">
    <source>
        <dbReference type="SAM" id="Phobius"/>
    </source>
</evidence>
<dbReference type="InterPro" id="IPR006342">
    <property type="entry name" value="FkbM_mtfrase"/>
</dbReference>
<sequence>MAPLLPARARQHRGPGRAMLIPLGLACLGIGYFLGVGTNAPVVKAAVTVAAASEEQAEAAGKETGMLPHHDVVPDVVEGGAVGARQQDSTHDDVAPADGGGAISSGGTTAAAAALATTGGAAGTSFGADGVKTVCQDTCPGHANNGICEDGRPSIKSEAPPEEMAMFLVLCDLGTDCGDCGPWVHNNTDASDSWRPIEEIRAKNYTVMTRHTQHPSGFYMAFTDPAQDVDVSSQLANVALLEPGFTWVWNNLLREGCAPRGGGRPGLVLDVGANFGYYSLLAAAMGCRVVAWEPVPYFAAYFKYGLLINNFTHSVELRDAIVSNSSGGELTIQVPNRGIWGTAGIDGKNIDGAIANDGDYDKFTRKVERVDEVVKEDVLIMKVDVEGFEPSVLRGTRDLLLQHEVANIFMEYSPGVAGKPARLLHPHNCPAVRPKRHRDWPWFVSNPIMLMGLLQAGYRIQHLAFMAQHFPDWEGTKELPEVMSEVLKHDIWDAFRLQNHDLGCANRTAEEVLEAMEGVYMFTCRSQAIPEAIDPQSFRSTFGHNTNVWAFKQKPWFSKLNGTASLAPIDFDIQHEFFIPGGVFGAASRLCKDVEAHSQVMHRCPCLEESVCGEQEKKVREFAKAGMLPPFPMADDVVKPEEMGIETW</sequence>
<evidence type="ECO:0000313" key="4">
    <source>
        <dbReference type="Proteomes" id="UP000008141"/>
    </source>
</evidence>
<proteinExistence type="predicted"/>
<dbReference type="Proteomes" id="UP000008141">
    <property type="component" value="Unassembled WGS sequence"/>
</dbReference>
<dbReference type="NCBIfam" id="TIGR01444">
    <property type="entry name" value="fkbM_fam"/>
    <property type="match status" value="1"/>
</dbReference>
<organism evidence="4">
    <name type="scientific">Chlorella variabilis</name>
    <name type="common">Green alga</name>
    <dbReference type="NCBI Taxonomy" id="554065"/>
    <lineage>
        <taxon>Eukaryota</taxon>
        <taxon>Viridiplantae</taxon>
        <taxon>Chlorophyta</taxon>
        <taxon>core chlorophytes</taxon>
        <taxon>Trebouxiophyceae</taxon>
        <taxon>Chlorellales</taxon>
        <taxon>Chlorellaceae</taxon>
        <taxon>Chlorella clade</taxon>
        <taxon>Chlorella</taxon>
    </lineage>
</organism>
<keyword evidence="4" id="KW-1185">Reference proteome</keyword>
<keyword evidence="1" id="KW-0812">Transmembrane</keyword>
<dbReference type="RefSeq" id="XP_005852147.1">
    <property type="nucleotide sequence ID" value="XM_005852085.1"/>
</dbReference>
<name>E1Z2R8_CHLVA</name>
<dbReference type="InterPro" id="IPR029063">
    <property type="entry name" value="SAM-dependent_MTases_sf"/>
</dbReference>
<dbReference type="GeneID" id="17359584"/>
<dbReference type="SUPFAM" id="SSF53335">
    <property type="entry name" value="S-adenosyl-L-methionine-dependent methyltransferases"/>
    <property type="match status" value="1"/>
</dbReference>
<dbReference type="PANTHER" id="PTHR34203:SF13">
    <property type="entry name" value="EXPRESSED PROTEIN"/>
    <property type="match status" value="1"/>
</dbReference>
<protein>
    <recommendedName>
        <fullName evidence="2">Methyltransferase FkbM domain-containing protein</fullName>
    </recommendedName>
</protein>
<dbReference type="InterPro" id="IPR052514">
    <property type="entry name" value="SAM-dependent_MTase"/>
</dbReference>
<reference evidence="3 4" key="1">
    <citation type="journal article" date="2010" name="Plant Cell">
        <title>The Chlorella variabilis NC64A genome reveals adaptation to photosymbiosis, coevolution with viruses, and cryptic sex.</title>
        <authorList>
            <person name="Blanc G."/>
            <person name="Duncan G."/>
            <person name="Agarkova I."/>
            <person name="Borodovsky M."/>
            <person name="Gurnon J."/>
            <person name="Kuo A."/>
            <person name="Lindquist E."/>
            <person name="Lucas S."/>
            <person name="Pangilinan J."/>
            <person name="Polle J."/>
            <person name="Salamov A."/>
            <person name="Terry A."/>
            <person name="Yamada T."/>
            <person name="Dunigan D.D."/>
            <person name="Grigoriev I.V."/>
            <person name="Claverie J.M."/>
            <person name="Van Etten J.L."/>
        </authorList>
    </citation>
    <scope>NUCLEOTIDE SEQUENCE [LARGE SCALE GENOMIC DNA]</scope>
    <source>
        <strain evidence="3 4">NC64A</strain>
    </source>
</reference>
<dbReference type="AlphaFoldDB" id="E1Z2R8"/>
<dbReference type="EMBL" id="GL433835">
    <property type="protein sequence ID" value="EFN60045.1"/>
    <property type="molecule type" value="Genomic_DNA"/>
</dbReference>
<dbReference type="Pfam" id="PF05050">
    <property type="entry name" value="Methyltransf_21"/>
    <property type="match status" value="1"/>
</dbReference>
<dbReference type="eggNOG" id="ENOG502SDXZ">
    <property type="taxonomic scope" value="Eukaryota"/>
</dbReference>
<evidence type="ECO:0000259" key="2">
    <source>
        <dbReference type="Pfam" id="PF05050"/>
    </source>
</evidence>
<dbReference type="OrthoDB" id="411251at2759"/>
<dbReference type="OMA" id="HANNGIC"/>
<dbReference type="Gene3D" id="3.40.50.150">
    <property type="entry name" value="Vaccinia Virus protein VP39"/>
    <property type="match status" value="1"/>
</dbReference>
<evidence type="ECO:0000313" key="3">
    <source>
        <dbReference type="EMBL" id="EFN60045.1"/>
    </source>
</evidence>
<gene>
    <name evidence="3" type="ORF">CHLNCDRAFT_133273</name>
</gene>
<dbReference type="InParanoid" id="E1Z2R8"/>
<feature type="transmembrane region" description="Helical" evidence="1">
    <location>
        <begin position="18"/>
        <end position="35"/>
    </location>
</feature>
<keyword evidence="1" id="KW-0472">Membrane</keyword>
<dbReference type="KEGG" id="cvr:CHLNCDRAFT_133273"/>
<feature type="domain" description="Methyltransferase FkbM" evidence="2">
    <location>
        <begin position="270"/>
        <end position="414"/>
    </location>
</feature>